<dbReference type="EMBL" id="NXIB02000024">
    <property type="protein sequence ID" value="PHX56298.1"/>
    <property type="molecule type" value="Genomic_DNA"/>
</dbReference>
<evidence type="ECO:0000313" key="2">
    <source>
        <dbReference type="Proteomes" id="UP000226442"/>
    </source>
</evidence>
<name>A0A2G4F3I0_9CYAN</name>
<evidence type="ECO:0000313" key="1">
    <source>
        <dbReference type="EMBL" id="PHX56298.1"/>
    </source>
</evidence>
<gene>
    <name evidence="1" type="ORF">CP500_006085</name>
</gene>
<protein>
    <recommendedName>
        <fullName evidence="3">Helix-turn-helix domain containing protein</fullName>
    </recommendedName>
</protein>
<accession>A0A2G4F3I0</accession>
<comment type="caution">
    <text evidence="1">The sequence shown here is derived from an EMBL/GenBank/DDBJ whole genome shotgun (WGS) entry which is preliminary data.</text>
</comment>
<evidence type="ECO:0008006" key="3">
    <source>
        <dbReference type="Google" id="ProtNLM"/>
    </source>
</evidence>
<dbReference type="Proteomes" id="UP000226442">
    <property type="component" value="Unassembled WGS sequence"/>
</dbReference>
<proteinExistence type="predicted"/>
<keyword evidence="2" id="KW-1185">Reference proteome</keyword>
<reference evidence="1" key="1">
    <citation type="submission" date="2017-10" db="EMBL/GenBank/DDBJ databases">
        <title>Draft genome sequence of the planktic cyanobacteria Tychonema bourrellyi isolated from alpine lentic freshwater.</title>
        <authorList>
            <person name="Tett A."/>
            <person name="Armanini F."/>
            <person name="Asnicar F."/>
            <person name="Boscaini A."/>
            <person name="Pasolli E."/>
            <person name="Zolfo M."/>
            <person name="Donati C."/>
            <person name="Salmaso N."/>
            <person name="Segata N."/>
        </authorList>
    </citation>
    <scope>NUCLEOTIDE SEQUENCE</scope>
    <source>
        <strain evidence="1">FEM_GT703</strain>
    </source>
</reference>
<dbReference type="AlphaFoldDB" id="A0A2G4F3I0"/>
<dbReference type="RefSeq" id="WP_096828221.1">
    <property type="nucleotide sequence ID" value="NZ_NXIB02000024.1"/>
</dbReference>
<sequence length="167" mass="18989">MIPKEDLFTEAAKNWDLERLYQAFAEAKRQISPRSRRGLTETEKLYLRGLLSGCSPAEIARQLLQTSKSAEVYLCKTLYQYVKKIADVPNEPVGNWRNICDRLQEAGYQTQSSVKAKLSSSLPIDALVKIVDMGFENQNTLTIDINIRLEFPSTSETPKTEDLDKKD</sequence>
<dbReference type="OrthoDB" id="490425at2"/>
<organism evidence="1 2">
    <name type="scientific">Tychonema bourrellyi FEM_GT703</name>
    <dbReference type="NCBI Taxonomy" id="2040638"/>
    <lineage>
        <taxon>Bacteria</taxon>
        <taxon>Bacillati</taxon>
        <taxon>Cyanobacteriota</taxon>
        <taxon>Cyanophyceae</taxon>
        <taxon>Oscillatoriophycideae</taxon>
        <taxon>Oscillatoriales</taxon>
        <taxon>Microcoleaceae</taxon>
        <taxon>Tychonema</taxon>
    </lineage>
</organism>